<dbReference type="Pfam" id="PF13783">
    <property type="entry name" value="DUF4177"/>
    <property type="match status" value="1"/>
</dbReference>
<accession>A0A432WFI9</accession>
<name>A0A432WFI9_9GAMM</name>
<evidence type="ECO:0000313" key="1">
    <source>
        <dbReference type="EMBL" id="RUO32566.1"/>
    </source>
</evidence>
<protein>
    <submittedName>
        <fullName evidence="1">DUF4177 domain-containing protein</fullName>
    </submittedName>
</protein>
<dbReference type="EMBL" id="PIPO01000004">
    <property type="protein sequence ID" value="RUO32566.1"/>
    <property type="molecule type" value="Genomic_DNA"/>
</dbReference>
<proteinExistence type="predicted"/>
<dbReference type="RefSeq" id="WP_126799329.1">
    <property type="nucleotide sequence ID" value="NZ_PIPO01000004.1"/>
</dbReference>
<evidence type="ECO:0000313" key="2">
    <source>
        <dbReference type="Proteomes" id="UP000287823"/>
    </source>
</evidence>
<dbReference type="Proteomes" id="UP000287823">
    <property type="component" value="Unassembled WGS sequence"/>
</dbReference>
<comment type="caution">
    <text evidence="1">The sequence shown here is derived from an EMBL/GenBank/DDBJ whole genome shotgun (WGS) entry which is preliminary data.</text>
</comment>
<organism evidence="1 2">
    <name type="scientific">Aliidiomarina soli</name>
    <dbReference type="NCBI Taxonomy" id="1928574"/>
    <lineage>
        <taxon>Bacteria</taxon>
        <taxon>Pseudomonadati</taxon>
        <taxon>Pseudomonadota</taxon>
        <taxon>Gammaproteobacteria</taxon>
        <taxon>Alteromonadales</taxon>
        <taxon>Idiomarinaceae</taxon>
        <taxon>Aliidiomarina</taxon>
    </lineage>
</organism>
<dbReference type="AlphaFoldDB" id="A0A432WFI9"/>
<sequence>MQSTEQRYSEYKVIHIVEGGCGTIFLGSSGLPMKKIEAELNAYAADGWQVVFQVLEMKRFWLFWQREAMIVTLGR</sequence>
<gene>
    <name evidence="1" type="ORF">CWE14_10520</name>
</gene>
<keyword evidence="2" id="KW-1185">Reference proteome</keyword>
<dbReference type="InterPro" id="IPR025234">
    <property type="entry name" value="YjzH-like"/>
</dbReference>
<reference evidence="1 2" key="1">
    <citation type="journal article" date="2011" name="Front. Microbiol.">
        <title>Genomic signatures of strain selection and enhancement in Bacillus atrophaeus var. globigii, a historical biowarfare simulant.</title>
        <authorList>
            <person name="Gibbons H.S."/>
            <person name="Broomall S.M."/>
            <person name="McNew L.A."/>
            <person name="Daligault H."/>
            <person name="Chapman C."/>
            <person name="Bruce D."/>
            <person name="Karavis M."/>
            <person name="Krepps M."/>
            <person name="McGregor P.A."/>
            <person name="Hong C."/>
            <person name="Park K.H."/>
            <person name="Akmal A."/>
            <person name="Feldman A."/>
            <person name="Lin J.S."/>
            <person name="Chang W.E."/>
            <person name="Higgs B.W."/>
            <person name="Demirev P."/>
            <person name="Lindquist J."/>
            <person name="Liem A."/>
            <person name="Fochler E."/>
            <person name="Read T.D."/>
            <person name="Tapia R."/>
            <person name="Johnson S."/>
            <person name="Bishop-Lilly K.A."/>
            <person name="Detter C."/>
            <person name="Han C."/>
            <person name="Sozhamannan S."/>
            <person name="Rosenzweig C.N."/>
            <person name="Skowronski E.W."/>
        </authorList>
    </citation>
    <scope>NUCLEOTIDE SEQUENCE [LARGE SCALE GENOMIC DNA]</scope>
    <source>
        <strain evidence="1 2">Y4G10-17</strain>
    </source>
</reference>